<reference evidence="3" key="1">
    <citation type="journal article" date="2017" name="Front. Plant Sci.">
        <title>Climate Clever Clovers: New Paradigm to Reduce the Environmental Footprint of Ruminants by Breeding Low Methanogenic Forages Utilizing Haplotype Variation.</title>
        <authorList>
            <person name="Kaur P."/>
            <person name="Appels R."/>
            <person name="Bayer P.E."/>
            <person name="Keeble-Gagnere G."/>
            <person name="Wang J."/>
            <person name="Hirakawa H."/>
            <person name="Shirasawa K."/>
            <person name="Vercoe P."/>
            <person name="Stefanova K."/>
            <person name="Durmic Z."/>
            <person name="Nichols P."/>
            <person name="Revell C."/>
            <person name="Isobe S.N."/>
            <person name="Edwards D."/>
            <person name="Erskine W."/>
        </authorList>
    </citation>
    <scope>NUCLEOTIDE SEQUENCE [LARGE SCALE GENOMIC DNA]</scope>
    <source>
        <strain evidence="3">cv. Daliak</strain>
    </source>
</reference>
<gene>
    <name evidence="2" type="ORF">TSUD_106090</name>
</gene>
<protein>
    <submittedName>
        <fullName evidence="2">Uncharacterized protein</fullName>
    </submittedName>
</protein>
<evidence type="ECO:0000313" key="2">
    <source>
        <dbReference type="EMBL" id="GAU17110.1"/>
    </source>
</evidence>
<organism evidence="2 3">
    <name type="scientific">Trifolium subterraneum</name>
    <name type="common">Subterranean clover</name>
    <dbReference type="NCBI Taxonomy" id="3900"/>
    <lineage>
        <taxon>Eukaryota</taxon>
        <taxon>Viridiplantae</taxon>
        <taxon>Streptophyta</taxon>
        <taxon>Embryophyta</taxon>
        <taxon>Tracheophyta</taxon>
        <taxon>Spermatophyta</taxon>
        <taxon>Magnoliopsida</taxon>
        <taxon>eudicotyledons</taxon>
        <taxon>Gunneridae</taxon>
        <taxon>Pentapetalae</taxon>
        <taxon>rosids</taxon>
        <taxon>fabids</taxon>
        <taxon>Fabales</taxon>
        <taxon>Fabaceae</taxon>
        <taxon>Papilionoideae</taxon>
        <taxon>50 kb inversion clade</taxon>
        <taxon>NPAAA clade</taxon>
        <taxon>Hologalegina</taxon>
        <taxon>IRL clade</taxon>
        <taxon>Trifolieae</taxon>
        <taxon>Trifolium</taxon>
    </lineage>
</organism>
<evidence type="ECO:0000313" key="3">
    <source>
        <dbReference type="Proteomes" id="UP000242715"/>
    </source>
</evidence>
<feature type="region of interest" description="Disordered" evidence="1">
    <location>
        <begin position="1"/>
        <end position="21"/>
    </location>
</feature>
<feature type="compositionally biased region" description="Basic and acidic residues" evidence="1">
    <location>
        <begin position="7"/>
        <end position="21"/>
    </location>
</feature>
<dbReference type="Proteomes" id="UP000242715">
    <property type="component" value="Unassembled WGS sequence"/>
</dbReference>
<evidence type="ECO:0000256" key="1">
    <source>
        <dbReference type="SAM" id="MobiDB-lite"/>
    </source>
</evidence>
<sequence>MSILTSADKESMSPHVKDVSHSMDAETLDFVKHHQIITRVSHPHDVCHQIPLLQHPRESQTQ</sequence>
<accession>A0A2Z6LIK9</accession>
<keyword evidence="3" id="KW-1185">Reference proteome</keyword>
<name>A0A2Z6LIK9_TRISU</name>
<dbReference type="EMBL" id="DF973166">
    <property type="protein sequence ID" value="GAU17110.1"/>
    <property type="molecule type" value="Genomic_DNA"/>
</dbReference>
<dbReference type="AlphaFoldDB" id="A0A2Z6LIK9"/>
<proteinExistence type="predicted"/>